<evidence type="ECO:0000313" key="3">
    <source>
        <dbReference type="Proteomes" id="UP000182278"/>
    </source>
</evidence>
<dbReference type="Proteomes" id="UP000182278">
    <property type="component" value="Unassembled WGS sequence"/>
</dbReference>
<protein>
    <recommendedName>
        <fullName evidence="4">Glycine zipper domain-containing protein</fullName>
    </recommendedName>
</protein>
<gene>
    <name evidence="2" type="ORF">AUJ66_08730</name>
</gene>
<feature type="compositionally biased region" description="Basic and acidic residues" evidence="1">
    <location>
        <begin position="92"/>
        <end position="103"/>
    </location>
</feature>
<feature type="region of interest" description="Disordered" evidence="1">
    <location>
        <begin position="75"/>
        <end position="103"/>
    </location>
</feature>
<sequence length="103" mass="10638">MRNEGAGTVIKGGLIGTLLGLPLGPGAAAAGFVGGIFAGLILGGLGSRSSGRPEVGLREEELDSMLFSDLPQTRYEERIDEDSNPALPGGGEEERPISEEDLE</sequence>
<evidence type="ECO:0008006" key="4">
    <source>
        <dbReference type="Google" id="ProtNLM"/>
    </source>
</evidence>
<accession>A0A1J4SA81</accession>
<evidence type="ECO:0000256" key="1">
    <source>
        <dbReference type="SAM" id="MobiDB-lite"/>
    </source>
</evidence>
<proteinExistence type="predicted"/>
<dbReference type="STRING" id="1817893.AUJ66_08730"/>
<reference evidence="2 3" key="1">
    <citation type="journal article" date="2016" name="Environ. Microbiol.">
        <title>Genomic resolution of a cold subsurface aquifer community provides metabolic insights for novel microbes adapted to high CO concentrations.</title>
        <authorList>
            <person name="Probst A.J."/>
            <person name="Castelle C.J."/>
            <person name="Singh A."/>
            <person name="Brown C.T."/>
            <person name="Anantharaman K."/>
            <person name="Sharon I."/>
            <person name="Hug L.A."/>
            <person name="Burstein D."/>
            <person name="Emerson J.B."/>
            <person name="Thomas B.C."/>
            <person name="Banfield J.F."/>
        </authorList>
    </citation>
    <scope>NUCLEOTIDE SEQUENCE [LARGE SCALE GENOMIC DNA]</scope>
    <source>
        <strain evidence="2">CG1_02_38_46</strain>
    </source>
</reference>
<dbReference type="AlphaFoldDB" id="A0A1J4SA81"/>
<name>A0A1J4SA81_9BACT</name>
<organism evidence="2 3">
    <name type="scientific">Candidatus Desantisbacteria bacterium CG1_02_38_46</name>
    <dbReference type="NCBI Taxonomy" id="1817893"/>
    <lineage>
        <taxon>Bacteria</taxon>
        <taxon>Candidatus Desantisiibacteriota</taxon>
    </lineage>
</organism>
<evidence type="ECO:0000313" key="2">
    <source>
        <dbReference type="EMBL" id="OIN95650.1"/>
    </source>
</evidence>
<comment type="caution">
    <text evidence="2">The sequence shown here is derived from an EMBL/GenBank/DDBJ whole genome shotgun (WGS) entry which is preliminary data.</text>
</comment>
<dbReference type="EMBL" id="MNUO01000132">
    <property type="protein sequence ID" value="OIN95650.1"/>
    <property type="molecule type" value="Genomic_DNA"/>
</dbReference>